<dbReference type="CDD" id="cd13844">
    <property type="entry name" value="CuRO_1_BOD_CotA_like"/>
    <property type="match status" value="1"/>
</dbReference>
<sequence length="537" mass="57880">MARKIRPESTPSDDLFPEGIEDGGLGAYLFQQGRLEQALRPVGVQDFWSLGGAALHHHDHHIQHHHHCWTAKPCGPGEPQPVRLLDPLAQPRFVNDLPLPERIDASRPGTIVLQMKQAEQWLGLVDANGEPLVTTVWGYGQPGHTATYPGPTLVAHAGTEIHLNWQNKLPLEGHLLPVDTTLHWAASDNKPLKDGYVPTVTHLHGAHVPSGSDGLPEQWFTQNYSSKGPDFESRIYTYPNDQDAATLWYHDHALGLTRLNVYAGLAGFYLLRDENSEHLVNTGVLPGGSYEIEAVIQDRAFTVDGQLYFPAYKNDPLPGTTDTVGDVVPQSFYDANGENAPSAVPEFFGDHILVNGMAWPNLDVAAGDYEFHLLNGSDSRFYVLKLSDPDVKAYLVGVDGGLLPQAKMIMDGDGIQEDGEFLVLAPGDRIDVVFDFSGANIDPAVQLLNIGPAYEPFKGLAGPDGSLAGEAVAATSADPVGSIMQFTIDPTLAAFDASVTDGTVLAPNFRFIAQDSNGDGIACASLGCSKASTNSDE</sequence>
<dbReference type="EMBL" id="JACCHP010000009">
    <property type="protein sequence ID" value="MBH5399116.1"/>
    <property type="molecule type" value="Genomic_DNA"/>
</dbReference>
<dbReference type="InterPro" id="IPR045087">
    <property type="entry name" value="Cu-oxidase_fam"/>
</dbReference>
<dbReference type="PANTHER" id="PTHR48267:SF1">
    <property type="entry name" value="BILIRUBIN OXIDASE"/>
    <property type="match status" value="1"/>
</dbReference>
<feature type="domain" description="Plastocyanin-like" evidence="1">
    <location>
        <begin position="198"/>
        <end position="275"/>
    </location>
</feature>
<dbReference type="Gene3D" id="2.60.40.420">
    <property type="entry name" value="Cupredoxins - blue copper proteins"/>
    <property type="match status" value="2"/>
</dbReference>
<comment type="caution">
    <text evidence="2">The sequence shown here is derived from an EMBL/GenBank/DDBJ whole genome shotgun (WGS) entry which is preliminary data.</text>
</comment>
<evidence type="ECO:0000259" key="1">
    <source>
        <dbReference type="Pfam" id="PF07732"/>
    </source>
</evidence>
<dbReference type="InterPro" id="IPR011707">
    <property type="entry name" value="Cu-oxidase-like_N"/>
</dbReference>
<name>A0ABS0PQ47_9BRAD</name>
<dbReference type="PANTHER" id="PTHR48267">
    <property type="entry name" value="CUPREDOXIN SUPERFAMILY PROTEIN"/>
    <property type="match status" value="1"/>
</dbReference>
<evidence type="ECO:0000313" key="2">
    <source>
        <dbReference type="EMBL" id="MBH5399116.1"/>
    </source>
</evidence>
<dbReference type="InterPro" id="IPR008972">
    <property type="entry name" value="Cupredoxin"/>
</dbReference>
<protein>
    <submittedName>
        <fullName evidence="2">Multicopper oxidase domain-containing protein</fullName>
    </submittedName>
</protein>
<dbReference type="Proteomes" id="UP000807370">
    <property type="component" value="Unassembled WGS sequence"/>
</dbReference>
<keyword evidence="3" id="KW-1185">Reference proteome</keyword>
<reference evidence="2 3" key="1">
    <citation type="submission" date="2020-07" db="EMBL/GenBank/DDBJ databases">
        <title>Bradyrhizobium diversity isolated from nodules of indigenous legumes of Western Australia.</title>
        <authorList>
            <person name="Klepa M.S."/>
        </authorList>
    </citation>
    <scope>NUCLEOTIDE SEQUENCE [LARGE SCALE GENOMIC DNA]</scope>
    <source>
        <strain evidence="2 3">CNPSo 4010</strain>
    </source>
</reference>
<dbReference type="SUPFAM" id="SSF49503">
    <property type="entry name" value="Cupredoxins"/>
    <property type="match status" value="2"/>
</dbReference>
<dbReference type="Pfam" id="PF07732">
    <property type="entry name" value="Cu-oxidase_3"/>
    <property type="match status" value="1"/>
</dbReference>
<accession>A0ABS0PQ47</accession>
<evidence type="ECO:0000313" key="3">
    <source>
        <dbReference type="Proteomes" id="UP000807370"/>
    </source>
</evidence>
<gene>
    <name evidence="2" type="ORF">HZZ13_15225</name>
</gene>
<organism evidence="2 3">
    <name type="scientific">Bradyrhizobium agreste</name>
    <dbReference type="NCBI Taxonomy" id="2751811"/>
    <lineage>
        <taxon>Bacteria</taxon>
        <taxon>Pseudomonadati</taxon>
        <taxon>Pseudomonadota</taxon>
        <taxon>Alphaproteobacteria</taxon>
        <taxon>Hyphomicrobiales</taxon>
        <taxon>Nitrobacteraceae</taxon>
        <taxon>Bradyrhizobium</taxon>
    </lineage>
</organism>
<dbReference type="RefSeq" id="WP_197960381.1">
    <property type="nucleotide sequence ID" value="NZ_JACCHP010000009.1"/>
</dbReference>
<proteinExistence type="predicted"/>